<reference evidence="2" key="1">
    <citation type="submission" date="2016-01" db="EMBL/GenBank/DDBJ databases">
        <title>Draft genome of Chromobacterium sp. F49.</title>
        <authorList>
            <person name="Hong K.W."/>
        </authorList>
    </citation>
    <scope>NUCLEOTIDE SEQUENCE [LARGE SCALE GENOMIC DNA]</scope>
    <source>
        <strain evidence="2">P7IIIA</strain>
    </source>
</reference>
<dbReference type="Proteomes" id="UP000076567">
    <property type="component" value="Unassembled WGS sequence"/>
</dbReference>
<comment type="caution">
    <text evidence="1">The sequence shown here is derived from an EMBL/GenBank/DDBJ whole genome shotgun (WGS) entry which is preliminary data.</text>
</comment>
<protein>
    <submittedName>
        <fullName evidence="1">Uncharacterized protein</fullName>
    </submittedName>
</protein>
<organism evidence="1 2">
    <name type="scientific">Fictibacillus phosphorivorans</name>
    <dbReference type="NCBI Taxonomy" id="1221500"/>
    <lineage>
        <taxon>Bacteria</taxon>
        <taxon>Bacillati</taxon>
        <taxon>Bacillota</taxon>
        <taxon>Bacilli</taxon>
        <taxon>Bacillales</taxon>
        <taxon>Fictibacillaceae</taxon>
        <taxon>Fictibacillus</taxon>
    </lineage>
</organism>
<dbReference type="AlphaFoldDB" id="A0A163RTD4"/>
<evidence type="ECO:0000313" key="2">
    <source>
        <dbReference type="Proteomes" id="UP000076567"/>
    </source>
</evidence>
<name>A0A163RTD4_9BACL</name>
<evidence type="ECO:0000313" key="1">
    <source>
        <dbReference type="EMBL" id="KZE67549.1"/>
    </source>
</evidence>
<sequence length="60" mass="7442">MVQLDKKMHRYTEKKALSIVVYIFMRFGEFLSYLNKTIRKRPDENLVFRRESFWNIHLFG</sequence>
<proteinExistence type="predicted"/>
<keyword evidence="2" id="KW-1185">Reference proteome</keyword>
<accession>A0A163RTD4</accession>
<gene>
    <name evidence="1" type="ORF">AWM68_18980</name>
</gene>
<dbReference type="EMBL" id="LRFC01000009">
    <property type="protein sequence ID" value="KZE67549.1"/>
    <property type="molecule type" value="Genomic_DNA"/>
</dbReference>